<feature type="domain" description="Phosphoadenosine phosphosulphate reductase" evidence="1">
    <location>
        <begin position="57"/>
        <end position="100"/>
    </location>
</feature>
<dbReference type="GO" id="GO:0003824">
    <property type="term" value="F:catalytic activity"/>
    <property type="evidence" value="ECO:0007669"/>
    <property type="project" value="InterPro"/>
</dbReference>
<evidence type="ECO:0000313" key="5">
    <source>
        <dbReference type="Proteomes" id="UP000270112"/>
    </source>
</evidence>
<reference evidence="5" key="2">
    <citation type="submission" date="2018-05" db="EMBL/GenBank/DDBJ databases">
        <title>Genome Sequencing of selected type strains of the family Eggerthellaceae.</title>
        <authorList>
            <person name="Danylec N."/>
            <person name="Stoll D.A."/>
            <person name="Doetsch A."/>
            <person name="Huch M."/>
        </authorList>
    </citation>
    <scope>NUCLEOTIDE SEQUENCE [LARGE SCALE GENOMIC DNA]</scope>
    <source>
        <strain evidence="5">DSM 16107</strain>
    </source>
</reference>
<dbReference type="SUPFAM" id="SSF52402">
    <property type="entry name" value="Adenine nucleotide alpha hydrolases-like"/>
    <property type="match status" value="1"/>
</dbReference>
<dbReference type="Proteomes" id="UP000253817">
    <property type="component" value="Unassembled WGS sequence"/>
</dbReference>
<proteinExistence type="predicted"/>
<dbReference type="Proteomes" id="UP000270112">
    <property type="component" value="Unassembled WGS sequence"/>
</dbReference>
<gene>
    <name evidence="2" type="ORF">C1876_02825</name>
    <name evidence="3" type="ORF">DMP09_12760</name>
</gene>
<evidence type="ECO:0000259" key="1">
    <source>
        <dbReference type="Pfam" id="PF01507"/>
    </source>
</evidence>
<dbReference type="InterPro" id="IPR002500">
    <property type="entry name" value="PAPS_reduct_dom"/>
</dbReference>
<keyword evidence="4" id="KW-1185">Reference proteome</keyword>
<evidence type="ECO:0000313" key="4">
    <source>
        <dbReference type="Proteomes" id="UP000253817"/>
    </source>
</evidence>
<evidence type="ECO:0000313" key="3">
    <source>
        <dbReference type="EMBL" id="RNM40771.1"/>
    </source>
</evidence>
<evidence type="ECO:0000313" key="2">
    <source>
        <dbReference type="EMBL" id="RDB70663.1"/>
    </source>
</evidence>
<reference evidence="3" key="3">
    <citation type="journal article" date="2019" name="Microbiol. Resour. Announc.">
        <title>Draft Genome Sequences of Type Strains of Gordonibacter faecihominis, Paraeggerthella hongkongensis, Parvibacter caecicola,Slackia equolifaciens, Slackia faecicanis, and Slackia isoflavoniconvertens.</title>
        <authorList>
            <person name="Danylec N."/>
            <person name="Stoll D.A."/>
            <person name="Dotsch A."/>
            <person name="Huch M."/>
        </authorList>
    </citation>
    <scope>NUCLEOTIDE SEQUENCE</scope>
    <source>
        <strain evidence="3">DSM 16107</strain>
    </source>
</reference>
<protein>
    <submittedName>
        <fullName evidence="3">Phosphoadenosine phosphosulfate reductase</fullName>
    </submittedName>
</protein>
<name>A0A3N0IUU6_9ACTN</name>
<dbReference type="EMBL" id="PPTT01000004">
    <property type="protein sequence ID" value="RDB70663.1"/>
    <property type="molecule type" value="Genomic_DNA"/>
</dbReference>
<reference evidence="2 4" key="1">
    <citation type="journal article" date="2018" name="Elife">
        <title>Discovery and characterization of a prevalent human gut bacterial enzyme sufficient for the inactivation of a family of plant toxins.</title>
        <authorList>
            <person name="Koppel N."/>
            <person name="Bisanz J.E."/>
            <person name="Pandelia M.E."/>
            <person name="Turnbaugh P.J."/>
            <person name="Balskus E.P."/>
        </authorList>
    </citation>
    <scope>NUCLEOTIDE SEQUENCE [LARGE SCALE GENOMIC DNA]</scope>
    <source>
        <strain evidence="2 4">DSM 16107</strain>
    </source>
</reference>
<dbReference type="InterPro" id="IPR014729">
    <property type="entry name" value="Rossmann-like_a/b/a_fold"/>
</dbReference>
<accession>A0A3N0IUU6</accession>
<dbReference type="EMBL" id="QICC01000064">
    <property type="protein sequence ID" value="RNM40771.1"/>
    <property type="molecule type" value="Genomic_DNA"/>
</dbReference>
<dbReference type="AlphaFoldDB" id="A0A3N0IUU6"/>
<dbReference type="Pfam" id="PF01507">
    <property type="entry name" value="PAPS_reduct"/>
    <property type="match status" value="1"/>
</dbReference>
<comment type="caution">
    <text evidence="3">The sequence shown here is derived from an EMBL/GenBank/DDBJ whole genome shotgun (WGS) entry which is preliminary data.</text>
</comment>
<organism evidence="3 5">
    <name type="scientific">Eggerthella sinensis</name>
    <dbReference type="NCBI Taxonomy" id="242230"/>
    <lineage>
        <taxon>Bacteria</taxon>
        <taxon>Bacillati</taxon>
        <taxon>Actinomycetota</taxon>
        <taxon>Coriobacteriia</taxon>
        <taxon>Eggerthellales</taxon>
        <taxon>Eggerthellaceae</taxon>
        <taxon>Eggerthella</taxon>
    </lineage>
</organism>
<dbReference type="Gene3D" id="3.40.50.620">
    <property type="entry name" value="HUPs"/>
    <property type="match status" value="1"/>
</dbReference>
<sequence>MRWLRLRGVPVPHRQRKTLRALRRRKLRHRPGHGHCAPRAGVAHPDDGRREVSWHIASVSWGKDSLAMLHLLIDRGMPLDEVVFYDTGAEFRAIYAERDATLPLLRERGIAYTELRPRDPFFYNMLVRPVRSRATGEVHAYGYGWCGGVCRWGTSEKTAAIDKHAKAMGATVQYVGIASDETARLAKKRYDHIAHPLADWGMTEADCLAACYERGHEWSEGGMRLYDVLDRVSCWCCRNKNQRELKAIHDHLPDYWQRLLALESRLGQMKRKPLEAIGGE</sequence>